<comment type="caution">
    <text evidence="2">The sequence shown here is derived from an EMBL/GenBank/DDBJ whole genome shotgun (WGS) entry which is preliminary data.</text>
</comment>
<dbReference type="RefSeq" id="WP_376887412.1">
    <property type="nucleotide sequence ID" value="NZ_JBHUHR010000040.1"/>
</dbReference>
<evidence type="ECO:0000256" key="1">
    <source>
        <dbReference type="SAM" id="SignalP"/>
    </source>
</evidence>
<sequence length="89" mass="9739">MKNSVKNLLRGGVFVLAAVFAFAFTQPIDNSNPKFTENNGEWVLAGQLGVNYRCADVPTMICTVELVDNDPILGEVVENSEVFGEYTPL</sequence>
<evidence type="ECO:0000313" key="3">
    <source>
        <dbReference type="Proteomes" id="UP001597361"/>
    </source>
</evidence>
<dbReference type="EMBL" id="JBHUHR010000040">
    <property type="protein sequence ID" value="MFD2036381.1"/>
    <property type="molecule type" value="Genomic_DNA"/>
</dbReference>
<name>A0ABW4VQG1_9BACT</name>
<organism evidence="2 3">
    <name type="scientific">Belliella marina</name>
    <dbReference type="NCBI Taxonomy" id="1644146"/>
    <lineage>
        <taxon>Bacteria</taxon>
        <taxon>Pseudomonadati</taxon>
        <taxon>Bacteroidota</taxon>
        <taxon>Cytophagia</taxon>
        <taxon>Cytophagales</taxon>
        <taxon>Cyclobacteriaceae</taxon>
        <taxon>Belliella</taxon>
    </lineage>
</organism>
<feature type="chain" id="PRO_5045497834" evidence="1">
    <location>
        <begin position="24"/>
        <end position="89"/>
    </location>
</feature>
<protein>
    <submittedName>
        <fullName evidence="2">Uncharacterized protein</fullName>
    </submittedName>
</protein>
<gene>
    <name evidence="2" type="ORF">ACFSKL_16370</name>
</gene>
<proteinExistence type="predicted"/>
<accession>A0ABW4VQG1</accession>
<keyword evidence="3" id="KW-1185">Reference proteome</keyword>
<evidence type="ECO:0000313" key="2">
    <source>
        <dbReference type="EMBL" id="MFD2036381.1"/>
    </source>
</evidence>
<dbReference type="Proteomes" id="UP001597361">
    <property type="component" value="Unassembled WGS sequence"/>
</dbReference>
<keyword evidence="1" id="KW-0732">Signal</keyword>
<reference evidence="3" key="1">
    <citation type="journal article" date="2019" name="Int. J. Syst. Evol. Microbiol.">
        <title>The Global Catalogue of Microorganisms (GCM) 10K type strain sequencing project: providing services to taxonomists for standard genome sequencing and annotation.</title>
        <authorList>
            <consortium name="The Broad Institute Genomics Platform"/>
            <consortium name="The Broad Institute Genome Sequencing Center for Infectious Disease"/>
            <person name="Wu L."/>
            <person name="Ma J."/>
        </authorList>
    </citation>
    <scope>NUCLEOTIDE SEQUENCE [LARGE SCALE GENOMIC DNA]</scope>
    <source>
        <strain evidence="3">CGMCC 1.15180</strain>
    </source>
</reference>
<feature type="signal peptide" evidence="1">
    <location>
        <begin position="1"/>
        <end position="23"/>
    </location>
</feature>